<organism evidence="1 2">
    <name type="scientific">Dolichospermum compactum NIES-806</name>
    <dbReference type="NCBI Taxonomy" id="1973481"/>
    <lineage>
        <taxon>Bacteria</taxon>
        <taxon>Bacillati</taxon>
        <taxon>Cyanobacteriota</taxon>
        <taxon>Cyanophyceae</taxon>
        <taxon>Nostocales</taxon>
        <taxon>Aphanizomenonaceae</taxon>
        <taxon>Dolichospermum</taxon>
        <taxon>Dolichospermum compactum</taxon>
    </lineage>
</organism>
<dbReference type="KEGG" id="dcm:NIES806_24440"/>
<sequence length="95" mass="10632">MTNINISVPESLKSFIDHEIVEGGYSSASEYLQQLIIQEAQRKSKASLEEFLITQEELEKTLDELADNFAALVGANAPILSDYAVSRESVYEDYL</sequence>
<accession>A0A1Z4V478</accession>
<dbReference type="RefSeq" id="WP_096667580.1">
    <property type="nucleotide sequence ID" value="NZ_AP018316.1"/>
</dbReference>
<evidence type="ECO:0000313" key="1">
    <source>
        <dbReference type="EMBL" id="BAZ86233.1"/>
    </source>
</evidence>
<evidence type="ECO:0000313" key="2">
    <source>
        <dbReference type="Proteomes" id="UP000218702"/>
    </source>
</evidence>
<keyword evidence="2" id="KW-1185">Reference proteome</keyword>
<dbReference type="Proteomes" id="UP000218702">
    <property type="component" value="Chromosome"/>
</dbReference>
<dbReference type="AlphaFoldDB" id="A0A1Z4V478"/>
<dbReference type="SUPFAM" id="SSF47598">
    <property type="entry name" value="Ribbon-helix-helix"/>
    <property type="match status" value="1"/>
</dbReference>
<dbReference type="InterPro" id="IPR010985">
    <property type="entry name" value="Ribbon_hlx_hlx"/>
</dbReference>
<dbReference type="EMBL" id="AP018316">
    <property type="protein sequence ID" value="BAZ86233.1"/>
    <property type="molecule type" value="Genomic_DNA"/>
</dbReference>
<dbReference type="Pfam" id="PF03693">
    <property type="entry name" value="ParD_antitoxin"/>
    <property type="match status" value="1"/>
</dbReference>
<evidence type="ECO:0008006" key="3">
    <source>
        <dbReference type="Google" id="ProtNLM"/>
    </source>
</evidence>
<dbReference type="OrthoDB" id="515555at2"/>
<dbReference type="GO" id="GO:0006355">
    <property type="term" value="P:regulation of DNA-templated transcription"/>
    <property type="evidence" value="ECO:0007669"/>
    <property type="project" value="InterPro"/>
</dbReference>
<dbReference type="InterPro" id="IPR022789">
    <property type="entry name" value="ParD"/>
</dbReference>
<name>A0A1Z4V478_9CYAN</name>
<gene>
    <name evidence="1" type="ORF">NIES806_24440</name>
</gene>
<dbReference type="CDD" id="cd22231">
    <property type="entry name" value="RHH_NikR_HicB-like"/>
    <property type="match status" value="1"/>
</dbReference>
<reference evidence="1 2" key="1">
    <citation type="submission" date="2017-06" db="EMBL/GenBank/DDBJ databases">
        <title>Genome sequencing of cyanobaciteial culture collection at National Institute for Environmental Studies (NIES).</title>
        <authorList>
            <person name="Hirose Y."/>
            <person name="Shimura Y."/>
            <person name="Fujisawa T."/>
            <person name="Nakamura Y."/>
            <person name="Kawachi M."/>
        </authorList>
    </citation>
    <scope>NUCLEOTIDE SEQUENCE [LARGE SCALE GENOMIC DNA]</scope>
    <source>
        <strain evidence="1 2">NIES-806</strain>
    </source>
</reference>
<proteinExistence type="predicted"/>
<protein>
    <recommendedName>
        <fullName evidence="3">Addiction module antidote protein, CopG/Arc/MetJ family</fullName>
    </recommendedName>
</protein>